<evidence type="ECO:0000256" key="9">
    <source>
        <dbReference type="ARBA" id="ARBA00023239"/>
    </source>
</evidence>
<dbReference type="AlphaFoldDB" id="J8TZA0"/>
<dbReference type="PROSITE" id="PS00822">
    <property type="entry name" value="CYTO_HEME_LYASE_2"/>
    <property type="match status" value="1"/>
</dbReference>
<dbReference type="EC" id="4.4.1.17" evidence="10"/>
<evidence type="ECO:0000256" key="3">
    <source>
        <dbReference type="ARBA" id="ARBA00022617"/>
    </source>
</evidence>
<name>J8TZA0_TRIAS</name>
<dbReference type="EMBL" id="ALBS01000009">
    <property type="protein sequence ID" value="EJT53105.1"/>
    <property type="molecule type" value="Genomic_DNA"/>
</dbReference>
<evidence type="ECO:0000256" key="1">
    <source>
        <dbReference type="ARBA" id="ARBA00004273"/>
    </source>
</evidence>
<dbReference type="KEGG" id="tasa:A1Q1_00112"/>
<comment type="function">
    <text evidence="10">Lyase that catalyzes the covalent linking of the heme group to the cytochrome C apoprotein to produce the mature functional cytochrome.</text>
</comment>
<dbReference type="GO" id="GO:0046872">
    <property type="term" value="F:metal ion binding"/>
    <property type="evidence" value="ECO:0007669"/>
    <property type="project" value="UniProtKB-KW"/>
</dbReference>
<keyword evidence="3 10" id="KW-0349">Heme</keyword>
<keyword evidence="12" id="KW-0670">Pyruvate</keyword>
<evidence type="ECO:0000256" key="7">
    <source>
        <dbReference type="ARBA" id="ARBA00023128"/>
    </source>
</evidence>
<feature type="compositionally biased region" description="Polar residues" evidence="11">
    <location>
        <begin position="1"/>
        <end position="13"/>
    </location>
</feature>
<comment type="catalytic activity">
    <reaction evidence="10">
        <text>holo-[cytochrome c] = apo-[cytochrome c] + heme b</text>
        <dbReference type="Rhea" id="RHEA:22648"/>
        <dbReference type="Rhea" id="RHEA-COMP:10725"/>
        <dbReference type="Rhea" id="RHEA-COMP:10726"/>
        <dbReference type="ChEBI" id="CHEBI:29950"/>
        <dbReference type="ChEBI" id="CHEBI:60344"/>
        <dbReference type="ChEBI" id="CHEBI:83739"/>
        <dbReference type="EC" id="4.4.1.17"/>
    </reaction>
</comment>
<keyword evidence="5 10" id="KW-0999">Mitochondrion inner membrane</keyword>
<evidence type="ECO:0000256" key="4">
    <source>
        <dbReference type="ARBA" id="ARBA00022723"/>
    </source>
</evidence>
<feature type="region of interest" description="Disordered" evidence="11">
    <location>
        <begin position="1"/>
        <end position="53"/>
    </location>
</feature>
<dbReference type="InterPro" id="IPR000511">
    <property type="entry name" value="Holocyt_c/c1_synthase"/>
</dbReference>
<dbReference type="VEuPathDB" id="FungiDB:A1Q1_00112"/>
<evidence type="ECO:0000256" key="2">
    <source>
        <dbReference type="ARBA" id="ARBA00007255"/>
    </source>
</evidence>
<dbReference type="OrthoDB" id="4243at2759"/>
<comment type="caution">
    <text evidence="12">The sequence shown here is derived from an EMBL/GenBank/DDBJ whole genome shotgun (WGS) entry which is preliminary data.</text>
</comment>
<keyword evidence="6 10" id="KW-0408">Iron</keyword>
<gene>
    <name evidence="12" type="ORF">A1Q1_00112</name>
</gene>
<reference evidence="12 13" key="1">
    <citation type="journal article" date="2012" name="Eukaryot. Cell">
        <title>Draft genome sequence of CBS 2479, the standard type strain of Trichosporon asahii.</title>
        <authorList>
            <person name="Yang R.Y."/>
            <person name="Li H.T."/>
            <person name="Zhu H."/>
            <person name="Zhou G.P."/>
            <person name="Wang M."/>
            <person name="Wang L."/>
        </authorList>
    </citation>
    <scope>NUCLEOTIDE SEQUENCE [LARGE SCALE GENOMIC DNA]</scope>
    <source>
        <strain evidence="13">ATCC 90039 / CBS 2479 / JCM 2466 / KCTC 7840 / NCYC 2677 / UAMH 7654</strain>
    </source>
</reference>
<evidence type="ECO:0000256" key="5">
    <source>
        <dbReference type="ARBA" id="ARBA00022792"/>
    </source>
</evidence>
<keyword evidence="4 10" id="KW-0479">Metal-binding</keyword>
<organism evidence="12 13">
    <name type="scientific">Trichosporon asahii var. asahii (strain ATCC 90039 / CBS 2479 / JCM 2466 / KCTC 7840 / NBRC 103889/ NCYC 2677 / UAMH 7654)</name>
    <name type="common">Yeast</name>
    <dbReference type="NCBI Taxonomy" id="1186058"/>
    <lineage>
        <taxon>Eukaryota</taxon>
        <taxon>Fungi</taxon>
        <taxon>Dikarya</taxon>
        <taxon>Basidiomycota</taxon>
        <taxon>Agaricomycotina</taxon>
        <taxon>Tremellomycetes</taxon>
        <taxon>Trichosporonales</taxon>
        <taxon>Trichosporonaceae</taxon>
        <taxon>Trichosporon</taxon>
    </lineage>
</organism>
<dbReference type="Pfam" id="PF01265">
    <property type="entry name" value="Cyto_heme_lyase"/>
    <property type="match status" value="2"/>
</dbReference>
<evidence type="ECO:0000313" key="13">
    <source>
        <dbReference type="Proteomes" id="UP000002748"/>
    </source>
</evidence>
<dbReference type="GeneID" id="25983626"/>
<comment type="subcellular location">
    <subcellularLocation>
        <location evidence="1 10">Mitochondrion inner membrane</location>
    </subcellularLocation>
</comment>
<evidence type="ECO:0000256" key="8">
    <source>
        <dbReference type="ARBA" id="ARBA00023136"/>
    </source>
</evidence>
<comment type="similarity">
    <text evidence="2 10">Belongs to the cytochrome c-type heme lyase family.</text>
</comment>
<dbReference type="Proteomes" id="UP000002748">
    <property type="component" value="Unassembled WGS sequence"/>
</dbReference>
<keyword evidence="9 10" id="KW-0456">Lyase</keyword>
<proteinExistence type="inferred from homology"/>
<dbReference type="PANTHER" id="PTHR12743:SF3">
    <property type="entry name" value="HOLOCYTOCHROME-C SYNTHASE"/>
    <property type="match status" value="1"/>
</dbReference>
<keyword evidence="7 10" id="KW-0496">Mitochondrion</keyword>
<dbReference type="GO" id="GO:0004408">
    <property type="term" value="F:holocytochrome-c synthase activity"/>
    <property type="evidence" value="ECO:0007669"/>
    <property type="project" value="UniProtKB-EC"/>
</dbReference>
<dbReference type="RefSeq" id="XP_014184428.1">
    <property type="nucleotide sequence ID" value="XM_014328953.1"/>
</dbReference>
<sequence>MKFNVLGSSSTPSAELPADHPPVAGSAAKCPVDHSKMGKMAPPPPPVDSAPAKCPVDHEAMRAKAAAAKDEGAKCPIDHSGASSNMFGAAVGAPGALDPKNNMPVGLSATERAPGQRLHLPTEKTLSSIPRPKEQDQAGSGVWEYPSPQQFYNALVRKGWETPEESIEDVVDIHNWINEGAWDEVMKWEKRLPGGTDAQLARFQGRPGDLSPKARIHLFMSKLFPESYSSEPPFDRHDWIVTRPVLGSDGKPLRDGEGRRVETEQRYVIDYYSGGLDPNGFPIFSLDVRPALDNFTALSERVKMAVDEWKNGQNGQQ</sequence>
<dbReference type="PANTHER" id="PTHR12743">
    <property type="entry name" value="CYTOCHROME C1 HEME LYASE"/>
    <property type="match status" value="1"/>
</dbReference>
<accession>J8TZA0</accession>
<keyword evidence="8 10" id="KW-0472">Membrane</keyword>
<dbReference type="GO" id="GO:0005743">
    <property type="term" value="C:mitochondrial inner membrane"/>
    <property type="evidence" value="ECO:0007669"/>
    <property type="project" value="UniProtKB-SubCell"/>
</dbReference>
<dbReference type="HOGENOM" id="CLU_048602_1_2_1"/>
<evidence type="ECO:0000256" key="10">
    <source>
        <dbReference type="RuleBase" id="RU363130"/>
    </source>
</evidence>
<evidence type="ECO:0000256" key="11">
    <source>
        <dbReference type="SAM" id="MobiDB-lite"/>
    </source>
</evidence>
<evidence type="ECO:0000313" key="12">
    <source>
        <dbReference type="EMBL" id="EJT53105.1"/>
    </source>
</evidence>
<protein>
    <recommendedName>
        <fullName evidence="10">Holocytochrome c-type synthase</fullName>
        <ecNumber evidence="10">4.4.1.17</ecNumber>
    </recommendedName>
</protein>
<evidence type="ECO:0000256" key="6">
    <source>
        <dbReference type="ARBA" id="ARBA00023004"/>
    </source>
</evidence>